<feature type="domain" description="ABC transmembrane type-1" evidence="12">
    <location>
        <begin position="34"/>
        <end position="313"/>
    </location>
</feature>
<dbReference type="PROSITE" id="PS00211">
    <property type="entry name" value="ABC_TRANSPORTER_1"/>
    <property type="match status" value="1"/>
</dbReference>
<evidence type="ECO:0000256" key="6">
    <source>
        <dbReference type="ARBA" id="ARBA00022840"/>
    </source>
</evidence>
<proteinExistence type="inferred from homology"/>
<dbReference type="InterPro" id="IPR003593">
    <property type="entry name" value="AAA+_ATPase"/>
</dbReference>
<dbReference type="InterPro" id="IPR017871">
    <property type="entry name" value="ABC_transporter-like_CS"/>
</dbReference>
<evidence type="ECO:0000259" key="12">
    <source>
        <dbReference type="PROSITE" id="PS50929"/>
    </source>
</evidence>
<keyword evidence="5" id="KW-0547">Nucleotide-binding</keyword>
<evidence type="ECO:0000313" key="13">
    <source>
        <dbReference type="EMBL" id="SDM15686.1"/>
    </source>
</evidence>
<dbReference type="Gene3D" id="1.20.1560.10">
    <property type="entry name" value="ABC transporter type 1, transmembrane domain"/>
    <property type="match status" value="1"/>
</dbReference>
<evidence type="ECO:0000256" key="8">
    <source>
        <dbReference type="ARBA" id="ARBA00023136"/>
    </source>
</evidence>
<dbReference type="SUPFAM" id="SSF90123">
    <property type="entry name" value="ABC transporter transmembrane region"/>
    <property type="match status" value="1"/>
</dbReference>
<feature type="transmembrane region" description="Helical" evidence="10">
    <location>
        <begin position="170"/>
        <end position="190"/>
    </location>
</feature>
<evidence type="ECO:0000256" key="9">
    <source>
        <dbReference type="ARBA" id="ARBA00061644"/>
    </source>
</evidence>
<evidence type="ECO:0000256" key="1">
    <source>
        <dbReference type="ARBA" id="ARBA00004651"/>
    </source>
</evidence>
<dbReference type="FunFam" id="3.40.50.300:FF:000299">
    <property type="entry name" value="ABC transporter ATP-binding protein/permease"/>
    <property type="match status" value="1"/>
</dbReference>
<dbReference type="GO" id="GO:0005886">
    <property type="term" value="C:plasma membrane"/>
    <property type="evidence" value="ECO:0007669"/>
    <property type="project" value="UniProtKB-SubCell"/>
</dbReference>
<keyword evidence="7 10" id="KW-1133">Transmembrane helix</keyword>
<dbReference type="STRING" id="211114.SAMN04489726_0071"/>
<dbReference type="GO" id="GO:0005524">
    <property type="term" value="F:ATP binding"/>
    <property type="evidence" value="ECO:0007669"/>
    <property type="project" value="UniProtKB-KW"/>
</dbReference>
<evidence type="ECO:0000313" key="14">
    <source>
        <dbReference type="Proteomes" id="UP000183376"/>
    </source>
</evidence>
<comment type="subcellular location">
    <subcellularLocation>
        <location evidence="1">Cell membrane</location>
        <topology evidence="1">Multi-pass membrane protein</topology>
    </subcellularLocation>
</comment>
<dbReference type="AlphaFoldDB" id="A0A1G9QXC7"/>
<accession>A0A1G9QXC7</accession>
<evidence type="ECO:0000256" key="4">
    <source>
        <dbReference type="ARBA" id="ARBA00022692"/>
    </source>
</evidence>
<feature type="domain" description="ABC transporter" evidence="11">
    <location>
        <begin position="355"/>
        <end position="588"/>
    </location>
</feature>
<dbReference type="EMBL" id="LT629701">
    <property type="protein sequence ID" value="SDM15686.1"/>
    <property type="molecule type" value="Genomic_DNA"/>
</dbReference>
<evidence type="ECO:0000259" key="11">
    <source>
        <dbReference type="PROSITE" id="PS50893"/>
    </source>
</evidence>
<evidence type="ECO:0000256" key="5">
    <source>
        <dbReference type="ARBA" id="ARBA00022741"/>
    </source>
</evidence>
<reference evidence="13 14" key="1">
    <citation type="submission" date="2016-10" db="EMBL/GenBank/DDBJ databases">
        <authorList>
            <person name="de Groot N.N."/>
        </authorList>
    </citation>
    <scope>NUCLEOTIDE SEQUENCE [LARGE SCALE GENOMIC DNA]</scope>
    <source>
        <strain evidence="13 14">DSM 44149</strain>
    </source>
</reference>
<dbReference type="PROSITE" id="PS50893">
    <property type="entry name" value="ABC_TRANSPORTER_2"/>
    <property type="match status" value="1"/>
</dbReference>
<protein>
    <submittedName>
        <fullName evidence="13">ATP-binding cassette, subfamily B</fullName>
    </submittedName>
</protein>
<organism evidence="13 14">
    <name type="scientific">Allokutzneria albata</name>
    <name type="common">Kibdelosporangium albatum</name>
    <dbReference type="NCBI Taxonomy" id="211114"/>
    <lineage>
        <taxon>Bacteria</taxon>
        <taxon>Bacillati</taxon>
        <taxon>Actinomycetota</taxon>
        <taxon>Actinomycetes</taxon>
        <taxon>Pseudonocardiales</taxon>
        <taxon>Pseudonocardiaceae</taxon>
        <taxon>Allokutzneria</taxon>
    </lineage>
</organism>
<keyword evidence="2" id="KW-0813">Transport</keyword>
<dbReference type="OrthoDB" id="9806127at2"/>
<dbReference type="Pfam" id="PF00664">
    <property type="entry name" value="ABC_membrane"/>
    <property type="match status" value="1"/>
</dbReference>
<dbReference type="SUPFAM" id="SSF52540">
    <property type="entry name" value="P-loop containing nucleoside triphosphate hydrolases"/>
    <property type="match status" value="1"/>
</dbReference>
<feature type="transmembrane region" description="Helical" evidence="10">
    <location>
        <begin position="31"/>
        <end position="53"/>
    </location>
</feature>
<evidence type="ECO:0000256" key="2">
    <source>
        <dbReference type="ARBA" id="ARBA00022448"/>
    </source>
</evidence>
<evidence type="ECO:0000256" key="10">
    <source>
        <dbReference type="SAM" id="Phobius"/>
    </source>
</evidence>
<gene>
    <name evidence="13" type="ORF">SAMN04489726_0071</name>
</gene>
<dbReference type="InterPro" id="IPR027417">
    <property type="entry name" value="P-loop_NTPase"/>
</dbReference>
<dbReference type="PANTHER" id="PTHR43394">
    <property type="entry name" value="ATP-DEPENDENT PERMEASE MDL1, MITOCHONDRIAL"/>
    <property type="match status" value="1"/>
</dbReference>
<comment type="similarity">
    <text evidence="9">Belongs to the ABC transporter superfamily. Lipid exporter (TC 3.A.1.106) family.</text>
</comment>
<dbReference type="PANTHER" id="PTHR43394:SF1">
    <property type="entry name" value="ATP-BINDING CASSETTE SUB-FAMILY B MEMBER 10, MITOCHONDRIAL"/>
    <property type="match status" value="1"/>
</dbReference>
<dbReference type="InterPro" id="IPR011527">
    <property type="entry name" value="ABC1_TM_dom"/>
</dbReference>
<keyword evidence="14" id="KW-1185">Reference proteome</keyword>
<feature type="transmembrane region" description="Helical" evidence="10">
    <location>
        <begin position="141"/>
        <end position="163"/>
    </location>
</feature>
<keyword evidence="6 13" id="KW-0067">ATP-binding</keyword>
<dbReference type="InterPro" id="IPR039421">
    <property type="entry name" value="Type_1_exporter"/>
</dbReference>
<dbReference type="PROSITE" id="PS50929">
    <property type="entry name" value="ABC_TM1F"/>
    <property type="match status" value="1"/>
</dbReference>
<dbReference type="GO" id="GO:0015421">
    <property type="term" value="F:ABC-type oligopeptide transporter activity"/>
    <property type="evidence" value="ECO:0007669"/>
    <property type="project" value="TreeGrafter"/>
</dbReference>
<evidence type="ECO:0000256" key="7">
    <source>
        <dbReference type="ARBA" id="ARBA00022989"/>
    </source>
</evidence>
<feature type="transmembrane region" description="Helical" evidence="10">
    <location>
        <begin position="65"/>
        <end position="84"/>
    </location>
</feature>
<dbReference type="Pfam" id="PF00005">
    <property type="entry name" value="ABC_tran"/>
    <property type="match status" value="1"/>
</dbReference>
<sequence length="595" mass="62923">MAAMSGKDEHGRQRGGGFIAFVGLLSGHWRAVSVAVLLTVLGTAIGLAQPLLVKDIVEVAQEGKPVAATVLLVLLGLFLLHAAVDTLGRYVLERTSESVVRVLRRTMIGHLLRLPVRIYDRERMGDLISRTNADTTLVRDAVAFSFVDLVAGGVGVGGAVALMLWIDPQLFLLVLATVSIAGLALVGFLGRISTASEHSQAGVGDMAADLERALAAIRTVKASRAEAVETERIGRRADEAYVAGVRMAKLESVVGPAIELAANGSMLVVLLVGGIRVAQGGATLGELVAFLLYATYLVIPLTEMFQAFGTVQRGLGAMNRVSEVLALPEETGTEPSARVFTAPSGPVAGPQPPALEFRDVWFGYEERPVLNGVSFTVPRHAHVALVGGSGAGKSTVLALAERFYEPVSGKVLLDGHDIGEMSRFATRSRISLVQQETPVLRGTLLDNITYAAPETSRAEVEWVVDVVNLGGLVSRLPHGLHTEVGDHGVRLSGGERQRVAIARALLTSPSVILLDEPTSQLDPVNEAALTRVLRRVTRECALLVVAHRPSTVQAAERIVVLESGRVEAVGTHAELLTTSRTYAGLATGTLAGKAV</sequence>
<keyword evidence="4 10" id="KW-0812">Transmembrane</keyword>
<dbReference type="InterPro" id="IPR003439">
    <property type="entry name" value="ABC_transporter-like_ATP-bd"/>
</dbReference>
<keyword evidence="8 10" id="KW-0472">Membrane</keyword>
<dbReference type="SMART" id="SM00382">
    <property type="entry name" value="AAA"/>
    <property type="match status" value="1"/>
</dbReference>
<name>A0A1G9QXC7_ALLAB</name>
<keyword evidence="3" id="KW-1003">Cell membrane</keyword>
<dbReference type="eggNOG" id="COG1132">
    <property type="taxonomic scope" value="Bacteria"/>
</dbReference>
<dbReference type="CDD" id="cd18551">
    <property type="entry name" value="ABC_6TM_LmrA_like"/>
    <property type="match status" value="1"/>
</dbReference>
<dbReference type="Proteomes" id="UP000183376">
    <property type="component" value="Chromosome I"/>
</dbReference>
<dbReference type="Gene3D" id="3.40.50.300">
    <property type="entry name" value="P-loop containing nucleotide triphosphate hydrolases"/>
    <property type="match status" value="1"/>
</dbReference>
<dbReference type="InterPro" id="IPR036640">
    <property type="entry name" value="ABC1_TM_sf"/>
</dbReference>
<evidence type="ECO:0000256" key="3">
    <source>
        <dbReference type="ARBA" id="ARBA00022475"/>
    </source>
</evidence>
<dbReference type="GO" id="GO:0016887">
    <property type="term" value="F:ATP hydrolysis activity"/>
    <property type="evidence" value="ECO:0007669"/>
    <property type="project" value="InterPro"/>
</dbReference>